<organism evidence="2 3">
    <name type="scientific">Aquimarina algicola</name>
    <dbReference type="NCBI Taxonomy" id="2589995"/>
    <lineage>
        <taxon>Bacteria</taxon>
        <taxon>Pseudomonadati</taxon>
        <taxon>Bacteroidota</taxon>
        <taxon>Flavobacteriia</taxon>
        <taxon>Flavobacteriales</taxon>
        <taxon>Flavobacteriaceae</taxon>
        <taxon>Aquimarina</taxon>
    </lineage>
</organism>
<evidence type="ECO:0000256" key="1">
    <source>
        <dbReference type="SAM" id="Phobius"/>
    </source>
</evidence>
<dbReference type="EMBL" id="VFWZ01000009">
    <property type="protein sequence ID" value="TPN82381.1"/>
    <property type="molecule type" value="Genomic_DNA"/>
</dbReference>
<feature type="transmembrane region" description="Helical" evidence="1">
    <location>
        <begin position="23"/>
        <end position="45"/>
    </location>
</feature>
<keyword evidence="3" id="KW-1185">Reference proteome</keyword>
<comment type="caution">
    <text evidence="2">The sequence shown here is derived from an EMBL/GenBank/DDBJ whole genome shotgun (WGS) entry which is preliminary data.</text>
</comment>
<dbReference type="Proteomes" id="UP000315540">
    <property type="component" value="Unassembled WGS sequence"/>
</dbReference>
<keyword evidence="1" id="KW-1133">Transmembrane helix</keyword>
<evidence type="ECO:0000313" key="3">
    <source>
        <dbReference type="Proteomes" id="UP000315540"/>
    </source>
</evidence>
<protein>
    <submittedName>
        <fullName evidence="2">Uncharacterized protein</fullName>
    </submittedName>
</protein>
<proteinExistence type="predicted"/>
<dbReference type="OrthoDB" id="9868416at2"/>
<name>A0A504J875_9FLAO</name>
<keyword evidence="1" id="KW-0812">Transmembrane</keyword>
<dbReference type="AlphaFoldDB" id="A0A504J875"/>
<sequence>MEEIEVRVKAVKTLLEAFRLERILYIVISCLSVMMLLCLPVYIILKAPDKIEWVIGLFVPAGAITLSIGRLLKMWNQAISFVSDQKVEEDEKK</sequence>
<feature type="transmembrane region" description="Helical" evidence="1">
    <location>
        <begin position="51"/>
        <end position="72"/>
    </location>
</feature>
<reference evidence="2 3" key="1">
    <citation type="submission" date="2019-06" db="EMBL/GenBank/DDBJ databases">
        <authorList>
            <person name="Meng X."/>
        </authorList>
    </citation>
    <scope>NUCLEOTIDE SEQUENCE [LARGE SCALE GENOMIC DNA]</scope>
    <source>
        <strain evidence="2 3">M625</strain>
    </source>
</reference>
<gene>
    <name evidence="2" type="ORF">FHK87_23460</name>
</gene>
<evidence type="ECO:0000313" key="2">
    <source>
        <dbReference type="EMBL" id="TPN82381.1"/>
    </source>
</evidence>
<keyword evidence="1" id="KW-0472">Membrane</keyword>
<accession>A0A504J875</accession>
<dbReference type="RefSeq" id="WP_140597312.1">
    <property type="nucleotide sequence ID" value="NZ_VFWZ01000009.1"/>
</dbReference>